<dbReference type="Proteomes" id="UP000263596">
    <property type="component" value="Unassembled WGS sequence"/>
</dbReference>
<comment type="caution">
    <text evidence="2">The sequence shown here is derived from an EMBL/GenBank/DDBJ whole genome shotgun (WGS) entry which is preliminary data.</text>
</comment>
<name>A0A3D2SQI3_9GAMM</name>
<dbReference type="PROSITE" id="PS51078">
    <property type="entry name" value="ICLR_ED"/>
    <property type="match status" value="1"/>
</dbReference>
<dbReference type="Pfam" id="PF01614">
    <property type="entry name" value="IclR_C"/>
    <property type="match status" value="1"/>
</dbReference>
<dbReference type="InterPro" id="IPR014757">
    <property type="entry name" value="Tscrpt_reg_IclR_C"/>
</dbReference>
<dbReference type="Gene3D" id="3.30.450.40">
    <property type="match status" value="1"/>
</dbReference>
<feature type="domain" description="IclR-ED" evidence="1">
    <location>
        <begin position="1"/>
        <end position="101"/>
    </location>
</feature>
<evidence type="ECO:0000313" key="3">
    <source>
        <dbReference type="Proteomes" id="UP000263596"/>
    </source>
</evidence>
<feature type="non-terminal residue" evidence="2">
    <location>
        <position position="1"/>
    </location>
</feature>
<proteinExistence type="predicted"/>
<evidence type="ECO:0000259" key="1">
    <source>
        <dbReference type="PROSITE" id="PS51078"/>
    </source>
</evidence>
<gene>
    <name evidence="2" type="ORF">DHW29_17310</name>
</gene>
<protein>
    <submittedName>
        <fullName evidence="2">Transcriptional regulator</fullName>
    </submittedName>
</protein>
<dbReference type="EMBL" id="DPVE01000322">
    <property type="protein sequence ID" value="HCK31737.1"/>
    <property type="molecule type" value="Genomic_DNA"/>
</dbReference>
<reference evidence="2 3" key="1">
    <citation type="journal article" date="2018" name="Nat. Biotechnol.">
        <title>A standardized bacterial taxonomy based on genome phylogeny substantially revises the tree of life.</title>
        <authorList>
            <person name="Parks D.H."/>
            <person name="Chuvochina M."/>
            <person name="Waite D.W."/>
            <person name="Rinke C."/>
            <person name="Skarshewski A."/>
            <person name="Chaumeil P.A."/>
            <person name="Hugenholtz P."/>
        </authorList>
    </citation>
    <scope>NUCLEOTIDE SEQUENCE [LARGE SCALE GENOMIC DNA]</scope>
    <source>
        <strain evidence="2">UBA9669</strain>
    </source>
</reference>
<organism evidence="2 3">
    <name type="scientific">Acinetobacter ursingii</name>
    <dbReference type="NCBI Taxonomy" id="108980"/>
    <lineage>
        <taxon>Bacteria</taxon>
        <taxon>Pseudomonadati</taxon>
        <taxon>Pseudomonadota</taxon>
        <taxon>Gammaproteobacteria</taxon>
        <taxon>Moraxellales</taxon>
        <taxon>Moraxellaceae</taxon>
        <taxon>Acinetobacter</taxon>
    </lineage>
</organism>
<accession>A0A3D2SQI3</accession>
<dbReference type="AlphaFoldDB" id="A0A3D2SQI3"/>
<sequence length="114" mass="12992">QIQDYYQRFATQLAEVGFAQDEDSFLARMKKIKKQGFYLSHGELDPNVSGLSVPIKLSTNKESPLALTIVASKNRFEFIHIEKLIEILKSNAAQIEHKFLTLSQNERNPVNSLI</sequence>
<evidence type="ECO:0000313" key="2">
    <source>
        <dbReference type="EMBL" id="HCK31737.1"/>
    </source>
</evidence>
<dbReference type="InterPro" id="IPR029016">
    <property type="entry name" value="GAF-like_dom_sf"/>
</dbReference>
<dbReference type="SUPFAM" id="SSF55781">
    <property type="entry name" value="GAF domain-like"/>
    <property type="match status" value="1"/>
</dbReference>